<evidence type="ECO:0000256" key="1">
    <source>
        <dbReference type="ARBA" id="ARBA00004442"/>
    </source>
</evidence>
<evidence type="ECO:0000313" key="8">
    <source>
        <dbReference type="Proteomes" id="UP000094472"/>
    </source>
</evidence>
<dbReference type="GO" id="GO:0009279">
    <property type="term" value="C:cell outer membrane"/>
    <property type="evidence" value="ECO:0007669"/>
    <property type="project" value="UniProtKB-SubCell"/>
</dbReference>
<reference evidence="7 8" key="1">
    <citation type="journal article" date="2016" name="Environ. Microbiol.">
        <title>New Methyloceanibacter diversity from North Sea sediments includes methanotroph containing solely the soluble methane monooxygenase.</title>
        <authorList>
            <person name="Vekeman B."/>
            <person name="Kerckhof F.M."/>
            <person name="Cremers G."/>
            <person name="de Vos P."/>
            <person name="Vandamme P."/>
            <person name="Boon N."/>
            <person name="Op den Camp H.J."/>
            <person name="Heylen K."/>
        </authorList>
    </citation>
    <scope>NUCLEOTIDE SEQUENCE [LARGE SCALE GENOMIC DNA]</scope>
    <source>
        <strain evidence="7 8">R-67175</strain>
    </source>
</reference>
<dbReference type="InterPro" id="IPR011250">
    <property type="entry name" value="OMP/PagP_B-barrel"/>
</dbReference>
<keyword evidence="2" id="KW-0732">Signal</keyword>
<feature type="domain" description="Outer membrane protein beta-barrel" evidence="6">
    <location>
        <begin position="2"/>
        <end position="134"/>
    </location>
</feature>
<dbReference type="EMBL" id="LPWF01000016">
    <property type="protein sequence ID" value="ODR99596.1"/>
    <property type="molecule type" value="Genomic_DNA"/>
</dbReference>
<gene>
    <name evidence="7" type="ORF">AUC69_08130</name>
</gene>
<dbReference type="Gene3D" id="2.40.160.20">
    <property type="match status" value="1"/>
</dbReference>
<dbReference type="InterPro" id="IPR051692">
    <property type="entry name" value="OMP-like"/>
</dbReference>
<dbReference type="Proteomes" id="UP000094472">
    <property type="component" value="Unassembled WGS sequence"/>
</dbReference>
<dbReference type="RefSeq" id="WP_069441143.1">
    <property type="nucleotide sequence ID" value="NZ_LPWF01000016.1"/>
</dbReference>
<accession>A0A1E3W394</accession>
<dbReference type="PANTHER" id="PTHR34001">
    <property type="entry name" value="BLL7405 PROTEIN"/>
    <property type="match status" value="1"/>
</dbReference>
<evidence type="ECO:0000256" key="2">
    <source>
        <dbReference type="ARBA" id="ARBA00022729"/>
    </source>
</evidence>
<evidence type="ECO:0000256" key="4">
    <source>
        <dbReference type="ARBA" id="ARBA00023237"/>
    </source>
</evidence>
<keyword evidence="4" id="KW-0998">Cell outer membrane</keyword>
<evidence type="ECO:0000313" key="7">
    <source>
        <dbReference type="EMBL" id="ODR99596.1"/>
    </source>
</evidence>
<dbReference type="SUPFAM" id="SSF56925">
    <property type="entry name" value="OMPA-like"/>
    <property type="match status" value="1"/>
</dbReference>
<dbReference type="InterPro" id="IPR027385">
    <property type="entry name" value="Beta-barrel_OMP"/>
</dbReference>
<dbReference type="STRING" id="1774969.AUC69_08130"/>
<dbReference type="PANTHER" id="PTHR34001:SF3">
    <property type="entry name" value="BLL7405 PROTEIN"/>
    <property type="match status" value="1"/>
</dbReference>
<comment type="caution">
    <text evidence="7">The sequence shown here is derived from an EMBL/GenBank/DDBJ whole genome shotgun (WGS) entry which is preliminary data.</text>
</comment>
<evidence type="ECO:0000256" key="3">
    <source>
        <dbReference type="ARBA" id="ARBA00023136"/>
    </source>
</evidence>
<comment type="subcellular location">
    <subcellularLocation>
        <location evidence="1">Cell outer membrane</location>
    </subcellularLocation>
</comment>
<keyword evidence="3" id="KW-0472">Membrane</keyword>
<dbReference type="OrthoDB" id="7863077at2"/>
<keyword evidence="8" id="KW-1185">Reference proteome</keyword>
<evidence type="ECO:0000256" key="5">
    <source>
        <dbReference type="ARBA" id="ARBA00038306"/>
    </source>
</evidence>
<comment type="similarity">
    <text evidence="5">Belongs to the Omp25/RopB family.</text>
</comment>
<organism evidence="7 8">
    <name type="scientific">Methyloceanibacter superfactus</name>
    <dbReference type="NCBI Taxonomy" id="1774969"/>
    <lineage>
        <taxon>Bacteria</taxon>
        <taxon>Pseudomonadati</taxon>
        <taxon>Pseudomonadota</taxon>
        <taxon>Alphaproteobacteria</taxon>
        <taxon>Hyphomicrobiales</taxon>
        <taxon>Hyphomicrobiaceae</taxon>
        <taxon>Methyloceanibacter</taxon>
    </lineage>
</organism>
<name>A0A1E3W394_9HYPH</name>
<proteinExistence type="inferred from homology"/>
<dbReference type="Pfam" id="PF13505">
    <property type="entry name" value="OMP_b-brl"/>
    <property type="match status" value="1"/>
</dbReference>
<sequence length="134" mass="14394">MLGVEGDFLAADITGSRHFNGGLNKADTSIDTMGDVRLRAGYAIRPNILLFGTFGGAWADADLAISGPGGAFRETTFFGWSAGAGAEVALNPNWSARFDYQFTDFGSETLNYPGGKATFDPDMNQFRGSVIYRF</sequence>
<dbReference type="AlphaFoldDB" id="A0A1E3W394"/>
<protein>
    <recommendedName>
        <fullName evidence="6">Outer membrane protein beta-barrel domain-containing protein</fullName>
    </recommendedName>
</protein>
<evidence type="ECO:0000259" key="6">
    <source>
        <dbReference type="Pfam" id="PF13505"/>
    </source>
</evidence>